<dbReference type="Proteomes" id="UP000516424">
    <property type="component" value="Chromosome"/>
</dbReference>
<evidence type="ECO:0000259" key="3">
    <source>
        <dbReference type="Pfam" id="PF01734"/>
    </source>
</evidence>
<dbReference type="InterPro" id="IPR016035">
    <property type="entry name" value="Acyl_Trfase/lysoPLipase"/>
</dbReference>
<protein>
    <recommendedName>
        <fullName evidence="3">PNPLA domain-containing protein</fullName>
    </recommendedName>
</protein>
<dbReference type="Gene3D" id="3.40.1090.10">
    <property type="entry name" value="Cytosolic phospholipase A2 catalytic domain"/>
    <property type="match status" value="2"/>
</dbReference>
<evidence type="ECO:0000256" key="2">
    <source>
        <dbReference type="SAM" id="Phobius"/>
    </source>
</evidence>
<reference evidence="4 5" key="1">
    <citation type="journal article" date="2011" name="Microbiology">
        <title>Transcriptome response to different carbon sources in Acetobacter aceti.</title>
        <authorList>
            <person name="Sakurai K."/>
            <person name="Arai H."/>
            <person name="Ishii M."/>
            <person name="Igarashi Y."/>
        </authorList>
    </citation>
    <scope>NUCLEOTIDE SEQUENCE [LARGE SCALE GENOMIC DNA]</scope>
    <source>
        <strain evidence="4 5">NBRC 14818</strain>
    </source>
</reference>
<dbReference type="GO" id="GO:0005829">
    <property type="term" value="C:cytosol"/>
    <property type="evidence" value="ECO:0007669"/>
    <property type="project" value="TreeGrafter"/>
</dbReference>
<feature type="domain" description="PNPLA" evidence="3">
    <location>
        <begin position="46"/>
        <end position="93"/>
    </location>
</feature>
<dbReference type="GO" id="GO:0004623">
    <property type="term" value="F:phospholipase A2 activity"/>
    <property type="evidence" value="ECO:0007669"/>
    <property type="project" value="TreeGrafter"/>
</dbReference>
<dbReference type="PANTHER" id="PTHR10728:SF40">
    <property type="entry name" value="PATATIN FAMILY PROTEIN"/>
    <property type="match status" value="1"/>
</dbReference>
<keyword evidence="2" id="KW-0472">Membrane</keyword>
<dbReference type="RefSeq" id="WP_010666443.1">
    <property type="nucleotide sequence ID" value="NZ_AP023410.1"/>
</dbReference>
<keyword evidence="2" id="KW-0812">Transmembrane</keyword>
<feature type="transmembrane region" description="Helical" evidence="2">
    <location>
        <begin position="158"/>
        <end position="180"/>
    </location>
</feature>
<dbReference type="Pfam" id="PF01734">
    <property type="entry name" value="Patatin"/>
    <property type="match status" value="1"/>
</dbReference>
<keyword evidence="5" id="KW-1185">Reference proteome</keyword>
<name>A0AB33IGH7_ACEAC</name>
<keyword evidence="2" id="KW-1133">Transmembrane helix</keyword>
<evidence type="ECO:0000313" key="4">
    <source>
        <dbReference type="EMBL" id="BCK76931.1"/>
    </source>
</evidence>
<evidence type="ECO:0000256" key="1">
    <source>
        <dbReference type="ARBA" id="ARBA00023098"/>
    </source>
</evidence>
<feature type="transmembrane region" description="Helical" evidence="2">
    <location>
        <begin position="261"/>
        <end position="282"/>
    </location>
</feature>
<gene>
    <name evidence="4" type="ORF">EMQ_2537</name>
</gene>
<dbReference type="SUPFAM" id="SSF52151">
    <property type="entry name" value="FabD/lysophospholipase-like"/>
    <property type="match status" value="1"/>
</dbReference>
<dbReference type="EMBL" id="AP023410">
    <property type="protein sequence ID" value="BCK76931.1"/>
    <property type="molecule type" value="Genomic_DNA"/>
</dbReference>
<dbReference type="GO" id="GO:0046475">
    <property type="term" value="P:glycerophospholipid catabolic process"/>
    <property type="evidence" value="ECO:0007669"/>
    <property type="project" value="TreeGrafter"/>
</dbReference>
<keyword evidence="1" id="KW-0443">Lipid metabolism</keyword>
<dbReference type="AlphaFoldDB" id="A0AB33IGH7"/>
<accession>A0AB33IGH7</accession>
<feature type="transmembrane region" description="Helical" evidence="2">
    <location>
        <begin position="328"/>
        <end position="349"/>
    </location>
</feature>
<dbReference type="PANTHER" id="PTHR10728">
    <property type="entry name" value="CYTOSOLIC PHOSPHOLIPASE A2"/>
    <property type="match status" value="1"/>
</dbReference>
<proteinExistence type="predicted"/>
<sequence length="772" mass="85294">MLDNMTAKLQGTTGSDLEAALTAERDFISKWRKEKDREDDLPLTGLSLSGGGIRSAVFCLGVIQALAKNGILRRFDYLSTVSGGGYIGSSLTWFSSTQNGCGVDADTLPYGIDDPAEAPPEKPASTPLLSYLRRHGSYLDRGDRFGLMRGAAVVARGLILNLLVIWLPLFTLVMVFVRAVHRYLTCEFLRYSLQSPFSQWVLHGSITPYFLSWIFSFSVISVFLLASIYYSVGSGLSAYFSSWSDLNPFLRYSARREFERLGASILLVLSVFLTLESIPFIASHLPTYLTLPFLGSFLTGAGSLLGIWSRLMPRGASTTRIPAWSGPIGAGLILYGLVILSYFLSSYLFHSEAILREVDNRGILKFLFYLFQSNAIFREPFLPVAIFGFSVCIAFFVGLIVDLNETTLHRFYRDSLMAAFMPDLDNRGFPLGESNLAADTGKLCEMCDRKGAPAGPYHLINTHLMISNLRKDTISERRLPIDEGILARWRLRGGVSFVFAPHYSGSDVTGWHRTAENPAFKHITLATAMAISGAAVNPGAADSGVGPQRNKVFGRLMKLLNIRLGYWLPNPRRAAHSRHAPVPNHFSPGLFSNSCGTGGSGRFLELTDGGHFENLGVYELLRREVCTIVACDATADPNLAFSDLQNLISRAEADFGVIFRFQTKPLLGPLMPTQRSGYFPADIPFAKTPFAVADIIYKSGATGTLYYIKPAIFDTLQLDILGFKGTFPAFPHDTTLNQFFDEARFEAYRKLGFACVERMLTVPQIRTTLSII</sequence>
<dbReference type="InterPro" id="IPR002641">
    <property type="entry name" value="PNPLA_dom"/>
</dbReference>
<feature type="transmembrane region" description="Helical" evidence="2">
    <location>
        <begin position="210"/>
        <end position="240"/>
    </location>
</feature>
<feature type="transmembrane region" description="Helical" evidence="2">
    <location>
        <begin position="381"/>
        <end position="403"/>
    </location>
</feature>
<organism evidence="4 5">
    <name type="scientific">Acetobacter aceti NBRC 14818</name>
    <dbReference type="NCBI Taxonomy" id="887700"/>
    <lineage>
        <taxon>Bacteria</taxon>
        <taxon>Pseudomonadati</taxon>
        <taxon>Pseudomonadota</taxon>
        <taxon>Alphaproteobacteria</taxon>
        <taxon>Acetobacterales</taxon>
        <taxon>Acetobacteraceae</taxon>
        <taxon>Acetobacter</taxon>
        <taxon>Acetobacter subgen. Acetobacter</taxon>
    </lineage>
</organism>
<evidence type="ECO:0000313" key="5">
    <source>
        <dbReference type="Proteomes" id="UP000516424"/>
    </source>
</evidence>
<feature type="transmembrane region" description="Helical" evidence="2">
    <location>
        <begin position="288"/>
        <end position="308"/>
    </location>
</feature>